<gene>
    <name evidence="3" type="ORF">METZ01_LOCUS265195</name>
</gene>
<dbReference type="Pfam" id="PF14342">
    <property type="entry name" value="DUF4396"/>
    <property type="match status" value="1"/>
</dbReference>
<keyword evidence="1" id="KW-0812">Transmembrane</keyword>
<evidence type="ECO:0000259" key="2">
    <source>
        <dbReference type="Pfam" id="PF14342"/>
    </source>
</evidence>
<feature type="transmembrane region" description="Helical" evidence="1">
    <location>
        <begin position="98"/>
        <end position="118"/>
    </location>
</feature>
<evidence type="ECO:0000313" key="3">
    <source>
        <dbReference type="EMBL" id="SVC12341.1"/>
    </source>
</evidence>
<keyword evidence="1" id="KW-0472">Membrane</keyword>
<sequence length="133" mass="14945">KSTWRKASVNTLWCLLGCSIGDFGTIFFFQISQIAFPLIWIMTLAIINGLITSVLLETYILSRQMDLNSAFRTAIGMSFISMIAMEVAMNIVDVVLAGGILVWSVIPLMLAAGFFTPLPYNYYRLKKYDESCH</sequence>
<dbReference type="InterPro" id="IPR025509">
    <property type="entry name" value="DUF4396"/>
</dbReference>
<protein>
    <recommendedName>
        <fullName evidence="2">DUF4396 domain-containing protein</fullName>
    </recommendedName>
</protein>
<feature type="domain" description="DUF4396" evidence="2">
    <location>
        <begin position="3"/>
        <end position="128"/>
    </location>
</feature>
<evidence type="ECO:0000256" key="1">
    <source>
        <dbReference type="SAM" id="Phobius"/>
    </source>
</evidence>
<feature type="transmembrane region" description="Helical" evidence="1">
    <location>
        <begin position="38"/>
        <end position="61"/>
    </location>
</feature>
<dbReference type="AlphaFoldDB" id="A0A382JP14"/>
<reference evidence="3" key="1">
    <citation type="submission" date="2018-05" db="EMBL/GenBank/DDBJ databases">
        <authorList>
            <person name="Lanie J.A."/>
            <person name="Ng W.-L."/>
            <person name="Kazmierczak K.M."/>
            <person name="Andrzejewski T.M."/>
            <person name="Davidsen T.M."/>
            <person name="Wayne K.J."/>
            <person name="Tettelin H."/>
            <person name="Glass J.I."/>
            <person name="Rusch D."/>
            <person name="Podicherti R."/>
            <person name="Tsui H.-C.T."/>
            <person name="Winkler M.E."/>
        </authorList>
    </citation>
    <scope>NUCLEOTIDE SEQUENCE</scope>
</reference>
<feature type="non-terminal residue" evidence="3">
    <location>
        <position position="1"/>
    </location>
</feature>
<organism evidence="3">
    <name type="scientific">marine metagenome</name>
    <dbReference type="NCBI Taxonomy" id="408172"/>
    <lineage>
        <taxon>unclassified sequences</taxon>
        <taxon>metagenomes</taxon>
        <taxon>ecological metagenomes</taxon>
    </lineage>
</organism>
<accession>A0A382JP14</accession>
<dbReference type="EMBL" id="UINC01074794">
    <property type="protein sequence ID" value="SVC12341.1"/>
    <property type="molecule type" value="Genomic_DNA"/>
</dbReference>
<feature type="transmembrane region" description="Helical" evidence="1">
    <location>
        <begin position="12"/>
        <end position="32"/>
    </location>
</feature>
<keyword evidence="1" id="KW-1133">Transmembrane helix</keyword>
<name>A0A382JP14_9ZZZZ</name>
<proteinExistence type="predicted"/>
<feature type="transmembrane region" description="Helical" evidence="1">
    <location>
        <begin position="73"/>
        <end position="92"/>
    </location>
</feature>